<feature type="compositionally biased region" description="Polar residues" evidence="7">
    <location>
        <begin position="607"/>
        <end position="616"/>
    </location>
</feature>
<dbReference type="Gene3D" id="3.90.1590.10">
    <property type="entry name" value="glutathione-dependent formaldehyde- activating enzyme (gfa)"/>
    <property type="match status" value="1"/>
</dbReference>
<dbReference type="InParanoid" id="F0XT43"/>
<accession>F0XT43</accession>
<evidence type="ECO:0000256" key="4">
    <source>
        <dbReference type="ARBA" id="ARBA00022694"/>
    </source>
</evidence>
<evidence type="ECO:0000259" key="8">
    <source>
        <dbReference type="Pfam" id="PF04828"/>
    </source>
</evidence>
<dbReference type="GO" id="GO:0003723">
    <property type="term" value="F:RNA binding"/>
    <property type="evidence" value="ECO:0007669"/>
    <property type="project" value="TreeGrafter"/>
</dbReference>
<reference evidence="9 10" key="1">
    <citation type="journal article" date="2011" name="Proc. Natl. Acad. Sci. U.S.A.">
        <title>Genome and transcriptome analyses of the mountain pine beetle-fungal symbiont Grosmannia clavigera, a lodgepole pine pathogen.</title>
        <authorList>
            <person name="DiGuistini S."/>
            <person name="Wang Y."/>
            <person name="Liao N.Y."/>
            <person name="Taylor G."/>
            <person name="Tanguay P."/>
            <person name="Feau N."/>
            <person name="Henrissat B."/>
            <person name="Chan S.K."/>
            <person name="Hesse-Orce U."/>
            <person name="Alamouti S.M."/>
            <person name="Tsui C.K.M."/>
            <person name="Docking R.T."/>
            <person name="Levasseur A."/>
            <person name="Haridas S."/>
            <person name="Robertson G."/>
            <person name="Birol I."/>
            <person name="Holt R.A."/>
            <person name="Marra M.A."/>
            <person name="Hamelin R.C."/>
            <person name="Hirst M."/>
            <person name="Jones S.J.M."/>
            <person name="Bohlmann J."/>
            <person name="Breuil C."/>
        </authorList>
    </citation>
    <scope>NUCLEOTIDE SEQUENCE [LARGE SCALE GENOMIC DNA]</scope>
    <source>
        <strain evidence="10">kw1407 / UAMH 11150</strain>
    </source>
</reference>
<evidence type="ECO:0000313" key="9">
    <source>
        <dbReference type="EMBL" id="EFW99213.1"/>
    </source>
</evidence>
<dbReference type="SUPFAM" id="SSF89550">
    <property type="entry name" value="PHP domain-like"/>
    <property type="match status" value="1"/>
</dbReference>
<keyword evidence="5" id="KW-0479">Metal-binding</keyword>
<feature type="compositionally biased region" description="Low complexity" evidence="7">
    <location>
        <begin position="536"/>
        <end position="554"/>
    </location>
</feature>
<organism evidence="10">
    <name type="scientific">Grosmannia clavigera (strain kw1407 / UAMH 11150)</name>
    <name type="common">Blue stain fungus</name>
    <name type="synonym">Graphiocladiella clavigera</name>
    <dbReference type="NCBI Taxonomy" id="655863"/>
    <lineage>
        <taxon>Eukaryota</taxon>
        <taxon>Fungi</taxon>
        <taxon>Dikarya</taxon>
        <taxon>Ascomycota</taxon>
        <taxon>Pezizomycotina</taxon>
        <taxon>Sordariomycetes</taxon>
        <taxon>Sordariomycetidae</taxon>
        <taxon>Ophiostomatales</taxon>
        <taxon>Ophiostomataceae</taxon>
        <taxon>Leptographium</taxon>
    </lineage>
</organism>
<dbReference type="eggNOG" id="KOG2363">
    <property type="taxonomic scope" value="Eukaryota"/>
</dbReference>
<keyword evidence="6" id="KW-0862">Zinc</keyword>
<protein>
    <submittedName>
        <fullName evidence="9">Ribonuclease p complex subunit</fullName>
    </submittedName>
</protein>
<feature type="region of interest" description="Disordered" evidence="7">
    <location>
        <begin position="161"/>
        <end position="226"/>
    </location>
</feature>
<evidence type="ECO:0000313" key="10">
    <source>
        <dbReference type="Proteomes" id="UP000007796"/>
    </source>
</evidence>
<dbReference type="STRING" id="655863.F0XT43"/>
<keyword evidence="4" id="KW-0819">tRNA processing</keyword>
<dbReference type="InterPro" id="IPR011057">
    <property type="entry name" value="Mss4-like_sf"/>
</dbReference>
<evidence type="ECO:0000256" key="7">
    <source>
        <dbReference type="SAM" id="MobiDB-lite"/>
    </source>
</evidence>
<feature type="region of interest" description="Disordered" evidence="7">
    <location>
        <begin position="536"/>
        <end position="619"/>
    </location>
</feature>
<comment type="similarity">
    <text evidence="2">Belongs to the Gfa family.</text>
</comment>
<feature type="compositionally biased region" description="Basic and acidic residues" evidence="7">
    <location>
        <begin position="588"/>
        <end position="599"/>
    </location>
</feature>
<dbReference type="GO" id="GO:0046872">
    <property type="term" value="F:metal ion binding"/>
    <property type="evidence" value="ECO:0007669"/>
    <property type="project" value="UniProtKB-KW"/>
</dbReference>
<evidence type="ECO:0000256" key="3">
    <source>
        <dbReference type="ARBA" id="ARBA00007331"/>
    </source>
</evidence>
<evidence type="ECO:0000256" key="1">
    <source>
        <dbReference type="ARBA" id="ARBA00004123"/>
    </source>
</evidence>
<evidence type="ECO:0000256" key="6">
    <source>
        <dbReference type="ARBA" id="ARBA00022833"/>
    </source>
</evidence>
<dbReference type="Gene3D" id="3.20.20.140">
    <property type="entry name" value="Metal-dependent hydrolases"/>
    <property type="match status" value="1"/>
</dbReference>
<dbReference type="PANTHER" id="PTHR13031:SF0">
    <property type="entry name" value="RIBONUCLEASE P PROTEIN SUBUNIT P30"/>
    <property type="match status" value="1"/>
</dbReference>
<name>F0XT43_GROCL</name>
<dbReference type="AlphaFoldDB" id="F0XT43"/>
<dbReference type="InterPro" id="IPR006913">
    <property type="entry name" value="CENP-V/GFA"/>
</dbReference>
<dbReference type="GO" id="GO:0008033">
    <property type="term" value="P:tRNA processing"/>
    <property type="evidence" value="ECO:0007669"/>
    <property type="project" value="UniProtKB-KW"/>
</dbReference>
<dbReference type="OrthoDB" id="5545479at2759"/>
<dbReference type="Pfam" id="PF04828">
    <property type="entry name" value="GFA"/>
    <property type="match status" value="1"/>
</dbReference>
<comment type="similarity">
    <text evidence="3">Belongs to the eukaryotic/archaeal RNase P protein component 3 family.</text>
</comment>
<dbReference type="Proteomes" id="UP000007796">
    <property type="component" value="Unassembled WGS sequence"/>
</dbReference>
<feature type="domain" description="CENP-V/GFA" evidence="8">
    <location>
        <begin position="850"/>
        <end position="890"/>
    </location>
</feature>
<dbReference type="RefSeq" id="XP_014168696.1">
    <property type="nucleotide sequence ID" value="XM_014313221.1"/>
</dbReference>
<dbReference type="Pfam" id="PF01876">
    <property type="entry name" value="RNase_P_p30"/>
    <property type="match status" value="1"/>
</dbReference>
<dbReference type="EMBL" id="GL629997">
    <property type="protein sequence ID" value="EFW99213.1"/>
    <property type="molecule type" value="Genomic_DNA"/>
</dbReference>
<dbReference type="PANTHER" id="PTHR13031">
    <property type="entry name" value="RIBONUCLEASE P SUBUNIT P30"/>
    <property type="match status" value="1"/>
</dbReference>
<dbReference type="SUPFAM" id="SSF51316">
    <property type="entry name" value="Mss4-like"/>
    <property type="match status" value="1"/>
</dbReference>
<feature type="compositionally biased region" description="Polar residues" evidence="7">
    <location>
        <begin position="204"/>
        <end position="216"/>
    </location>
</feature>
<keyword evidence="10" id="KW-1185">Reference proteome</keyword>
<dbReference type="GeneID" id="25978978"/>
<dbReference type="InterPro" id="IPR002738">
    <property type="entry name" value="RNase_P_p30"/>
</dbReference>
<dbReference type="GO" id="GO:0016846">
    <property type="term" value="F:carbon-sulfur lyase activity"/>
    <property type="evidence" value="ECO:0007669"/>
    <property type="project" value="InterPro"/>
</dbReference>
<gene>
    <name evidence="9" type="ORF">CMQ_5634</name>
</gene>
<dbReference type="GO" id="GO:0005655">
    <property type="term" value="C:nucleolar ribonuclease P complex"/>
    <property type="evidence" value="ECO:0007669"/>
    <property type="project" value="TreeGrafter"/>
</dbReference>
<evidence type="ECO:0000256" key="2">
    <source>
        <dbReference type="ARBA" id="ARBA00005495"/>
    </source>
</evidence>
<proteinExistence type="inferred from homology"/>
<dbReference type="HOGENOM" id="CLU_300532_0_0_1"/>
<evidence type="ECO:0000256" key="5">
    <source>
        <dbReference type="ARBA" id="ARBA00022723"/>
    </source>
</evidence>
<comment type="subcellular location">
    <subcellularLocation>
        <location evidence="1">Nucleus</location>
    </subcellularLocation>
</comment>
<sequence>MIAKTVLPRVLVPVRPRRQQNSALSFHSPASILPAPLSALPPAATATLTQAAPSRTSRDRPPLQRPFLQPHPSAAARFATMCIVFTCGEHTFRREIEGYEGIICRCYNCGNYSGHVIKTHPWFTFCFVPVIPLSFHGYEDISCHICNFSQPLESRQDVQAMRNGGAGGRPGVPLQPHPEAQTQQPPAPDGNMRTSRQQTDDRAQTTGKRLHSSSSAGRVELDVRVRSRPAAGERNLDAETMLYDLSIAWTPSTTTAELEDTLAMSSELGYDVVALDHVYAGPVPSTVTNPLPLLPAVAASTTTSTTTTSNRPASRRLPRILRRATVVVSDMTVNHRLAAVAAAYDLVAVRPTTEKAFQAACLSMTEPALISLDLTTYFPFFFKHRAAMAAVRRGVHFEVCYGQVLRADSSSSGNTSSSANRARALFVANLAGLLRATRGRGIVVSSGALMGRGNSNGGGGGGALELRGPADVVNLLAVWGLPPDRGIDALSGLPRSIIANEGLRRRGFRGVIDIVQTAENSSVAAAAGAGAQLKQQKQLKQQQKQQQKQKQIQGQGNGAAGHKRRASENGGGNGNDNTNGNGEAAETDQQKKTATERQPKKQKREPTFSTPLSPAQTPVDFARLPNVSTSVSDSPEKSIDTACAPLATPKVAAAPAAAVVVAPSIPRTTAATVLVDGTRAAPTAAVVVVIAKAVLGAVLVAASKVERIEGNVATEMTREDEVEVVGMDENMEVERVEVEKVERMEVEKVEAGKVEAIEDEAVVAVVAIGATEAIVVEIVEADVEAIEATEVEATGATEATEAAEAVDAIEATGATEAVDAIEATGATEAVDATGATGATEATEATEVVELCGAVTFKTPLEQPLALYICHCHTCRRQTSSAFGTSAIFPRFPLPDAKLLSCYTALFQSPDCVRSDVILGKNVVSVKGGCLDGLDWDKAVHIWTKSAMVPIPEGNESHCGETAFTSYSYGSSQEELDQPAELMGSGSHPSEENMDSV</sequence>
<feature type="region of interest" description="Disordered" evidence="7">
    <location>
        <begin position="969"/>
        <end position="996"/>
    </location>
</feature>
<dbReference type="InterPro" id="IPR016195">
    <property type="entry name" value="Pol/histidinol_Pase-like"/>
</dbReference>